<dbReference type="AlphaFoldDB" id="A0A4E0RU25"/>
<reference evidence="2" key="1">
    <citation type="submission" date="2019-03" db="EMBL/GenBank/DDBJ databases">
        <title>Improved annotation for the trematode Fasciola hepatica.</title>
        <authorList>
            <person name="Choi Y.-J."/>
            <person name="Martin J."/>
            <person name="Mitreva M."/>
        </authorList>
    </citation>
    <scope>NUCLEOTIDE SEQUENCE [LARGE SCALE GENOMIC DNA]</scope>
</reference>
<evidence type="ECO:0000313" key="2">
    <source>
        <dbReference type="EMBL" id="THD25108.1"/>
    </source>
</evidence>
<evidence type="ECO:0000256" key="1">
    <source>
        <dbReference type="SAM" id="SignalP"/>
    </source>
</evidence>
<evidence type="ECO:0000313" key="3">
    <source>
        <dbReference type="Proteomes" id="UP000230066"/>
    </source>
</evidence>
<dbReference type="EMBL" id="JXXN02001287">
    <property type="protein sequence ID" value="THD25108.1"/>
    <property type="molecule type" value="Genomic_DNA"/>
</dbReference>
<feature type="signal peptide" evidence="1">
    <location>
        <begin position="1"/>
        <end position="19"/>
    </location>
</feature>
<feature type="non-terminal residue" evidence="2">
    <location>
        <position position="1"/>
    </location>
</feature>
<feature type="chain" id="PRO_5020022000" evidence="1">
    <location>
        <begin position="20"/>
        <end position="84"/>
    </location>
</feature>
<name>A0A4E0RU25_FASHE</name>
<organism evidence="2 3">
    <name type="scientific">Fasciola hepatica</name>
    <name type="common">Liver fluke</name>
    <dbReference type="NCBI Taxonomy" id="6192"/>
    <lineage>
        <taxon>Eukaryota</taxon>
        <taxon>Metazoa</taxon>
        <taxon>Spiralia</taxon>
        <taxon>Lophotrochozoa</taxon>
        <taxon>Platyhelminthes</taxon>
        <taxon>Trematoda</taxon>
        <taxon>Digenea</taxon>
        <taxon>Plagiorchiida</taxon>
        <taxon>Echinostomata</taxon>
        <taxon>Echinostomatoidea</taxon>
        <taxon>Fasciolidae</taxon>
        <taxon>Fasciola</taxon>
    </lineage>
</organism>
<gene>
    <name evidence="2" type="ORF">D915_004211</name>
</gene>
<accession>A0A4E0RU25</accession>
<keyword evidence="3" id="KW-1185">Reference proteome</keyword>
<protein>
    <submittedName>
        <fullName evidence="2">Uncharacterized protein</fullName>
    </submittedName>
</protein>
<dbReference type="Proteomes" id="UP000230066">
    <property type="component" value="Unassembled WGS sequence"/>
</dbReference>
<comment type="caution">
    <text evidence="2">The sequence shown here is derived from an EMBL/GenBank/DDBJ whole genome shotgun (WGS) entry which is preliminary data.</text>
</comment>
<sequence>SCIAAWSFSCLLLPGHFEAFVGCDWLAHNLREELKPLDFTQTSAVLVRFLEITRDGSLESLQGEIRYPTANRLRTFTPSANQNT</sequence>
<proteinExistence type="predicted"/>
<keyword evidence="1" id="KW-0732">Signal</keyword>